<organism evidence="7 8">
    <name type="scientific">candidate division WWE3 bacterium CG06_land_8_20_14_3_00_42_16</name>
    <dbReference type="NCBI Taxonomy" id="1975083"/>
    <lineage>
        <taxon>Bacteria</taxon>
        <taxon>Katanobacteria</taxon>
    </lineage>
</organism>
<evidence type="ECO:0000313" key="8">
    <source>
        <dbReference type="Proteomes" id="UP000229916"/>
    </source>
</evidence>
<evidence type="ECO:0000256" key="1">
    <source>
        <dbReference type="ARBA" id="ARBA00005532"/>
    </source>
</evidence>
<evidence type="ECO:0000256" key="3">
    <source>
        <dbReference type="ARBA" id="ARBA00022768"/>
    </source>
</evidence>
<reference evidence="8" key="1">
    <citation type="submission" date="2017-09" db="EMBL/GenBank/DDBJ databases">
        <title>Depth-based differentiation of microbial function through sediment-hosted aquifers and enrichment of novel symbionts in the deep terrestrial subsurface.</title>
        <authorList>
            <person name="Probst A.J."/>
            <person name="Ladd B."/>
            <person name="Jarett J.K."/>
            <person name="Geller-Mcgrath D.E."/>
            <person name="Sieber C.M.K."/>
            <person name="Emerson J.B."/>
            <person name="Anantharaman K."/>
            <person name="Thomas B.C."/>
            <person name="Malmstrom R."/>
            <person name="Stieglmeier M."/>
            <person name="Klingl A."/>
            <person name="Woyke T."/>
            <person name="Ryan C.M."/>
            <person name="Banfield J.F."/>
        </authorList>
    </citation>
    <scope>NUCLEOTIDE SEQUENCE [LARGE SCALE GENOMIC DNA]</scope>
</reference>
<comment type="function">
    <text evidence="5">Associates with the EF-Tu.GDP complex and induces the exchange of GDP to GTP. It remains bound to the aminoacyl-tRNA.EF-Tu.GTP complex up to the GTP hydrolysis stage on the ribosome.</text>
</comment>
<gene>
    <name evidence="5 7" type="primary">tsf</name>
    <name evidence="7" type="ORF">COS81_04820</name>
</gene>
<name>A0A2M7ALB5_UNCKA</name>
<dbReference type="GO" id="GO:0003746">
    <property type="term" value="F:translation elongation factor activity"/>
    <property type="evidence" value="ECO:0007669"/>
    <property type="project" value="UniProtKB-UniRule"/>
</dbReference>
<evidence type="ECO:0000256" key="2">
    <source>
        <dbReference type="ARBA" id="ARBA00016956"/>
    </source>
</evidence>
<comment type="subcellular location">
    <subcellularLocation>
        <location evidence="5">Cytoplasm</location>
    </subcellularLocation>
</comment>
<dbReference type="HAMAP" id="MF_00050">
    <property type="entry name" value="EF_Ts"/>
    <property type="match status" value="1"/>
</dbReference>
<comment type="similarity">
    <text evidence="1 5">Belongs to the EF-Ts family.</text>
</comment>
<dbReference type="InterPro" id="IPR001816">
    <property type="entry name" value="Transl_elong_EFTs/EF1B"/>
</dbReference>
<protein>
    <recommendedName>
        <fullName evidence="2 5">Elongation factor Ts</fullName>
        <shortName evidence="5">EF-Ts</shortName>
    </recommendedName>
</protein>
<dbReference type="Proteomes" id="UP000229916">
    <property type="component" value="Unassembled WGS sequence"/>
</dbReference>
<dbReference type="GO" id="GO:0005737">
    <property type="term" value="C:cytoplasm"/>
    <property type="evidence" value="ECO:0007669"/>
    <property type="project" value="UniProtKB-SubCell"/>
</dbReference>
<evidence type="ECO:0000256" key="4">
    <source>
        <dbReference type="ARBA" id="ARBA00022917"/>
    </source>
</evidence>
<feature type="region of interest" description="Involved in Mg(2+) ion dislocation from EF-Tu" evidence="5">
    <location>
        <begin position="81"/>
        <end position="84"/>
    </location>
</feature>
<comment type="caution">
    <text evidence="7">The sequence shown here is derived from an EMBL/GenBank/DDBJ whole genome shotgun (WGS) entry which is preliminary data.</text>
</comment>
<evidence type="ECO:0000256" key="5">
    <source>
        <dbReference type="HAMAP-Rule" id="MF_00050"/>
    </source>
</evidence>
<evidence type="ECO:0000259" key="6">
    <source>
        <dbReference type="Pfam" id="PF00889"/>
    </source>
</evidence>
<keyword evidence="4 5" id="KW-0648">Protein biosynthesis</keyword>
<evidence type="ECO:0000313" key="7">
    <source>
        <dbReference type="EMBL" id="PIU68188.1"/>
    </source>
</evidence>
<dbReference type="PANTHER" id="PTHR11741:SF0">
    <property type="entry name" value="ELONGATION FACTOR TS, MITOCHONDRIAL"/>
    <property type="match status" value="1"/>
</dbReference>
<dbReference type="InterPro" id="IPR036402">
    <property type="entry name" value="EF-Ts_dimer_sf"/>
</dbReference>
<dbReference type="SUPFAM" id="SSF46934">
    <property type="entry name" value="UBA-like"/>
    <property type="match status" value="1"/>
</dbReference>
<dbReference type="Gene3D" id="3.30.479.20">
    <property type="entry name" value="Elongation factor Ts, dimerisation domain"/>
    <property type="match status" value="1"/>
</dbReference>
<dbReference type="Pfam" id="PF00889">
    <property type="entry name" value="EF_TS"/>
    <property type="match status" value="1"/>
</dbReference>
<dbReference type="EMBL" id="PEWD01000094">
    <property type="protein sequence ID" value="PIU68188.1"/>
    <property type="molecule type" value="Genomic_DNA"/>
</dbReference>
<sequence>MKIKIEMIKKLREEIGAGVVEAKKALEEFSGDYQKAKEFLQKKGLVKVSERKERETLEGIIEAYIHSDKKTGVLVEILCETDFVSRNSQFQALAHEIAMQVAAMNPKNQDELLNQAWIKDEKVTIDGLIKNLAAKVGENITLKRFIRFKLAED</sequence>
<keyword evidence="3 5" id="KW-0251">Elongation factor</keyword>
<dbReference type="Gene3D" id="1.10.8.10">
    <property type="entry name" value="DNA helicase RuvA subunit, C-terminal domain"/>
    <property type="match status" value="1"/>
</dbReference>
<dbReference type="AlphaFoldDB" id="A0A2M7ALB5"/>
<dbReference type="InterPro" id="IPR009060">
    <property type="entry name" value="UBA-like_sf"/>
</dbReference>
<dbReference type="InterPro" id="IPR014039">
    <property type="entry name" value="Transl_elong_EFTs/EF1B_dimer"/>
</dbReference>
<keyword evidence="5" id="KW-0963">Cytoplasm</keyword>
<dbReference type="PANTHER" id="PTHR11741">
    <property type="entry name" value="ELONGATION FACTOR TS"/>
    <property type="match status" value="1"/>
</dbReference>
<dbReference type="FunFam" id="1.10.8.10:FF:000001">
    <property type="entry name" value="Elongation factor Ts"/>
    <property type="match status" value="1"/>
</dbReference>
<dbReference type="SUPFAM" id="SSF54713">
    <property type="entry name" value="Elongation factor Ts (EF-Ts), dimerisation domain"/>
    <property type="match status" value="1"/>
</dbReference>
<dbReference type="CDD" id="cd14275">
    <property type="entry name" value="UBA_EF-Ts"/>
    <property type="match status" value="1"/>
</dbReference>
<dbReference type="NCBIfam" id="TIGR00116">
    <property type="entry name" value="tsf"/>
    <property type="match status" value="1"/>
</dbReference>
<proteinExistence type="inferred from homology"/>
<feature type="domain" description="Translation elongation factor EFTs/EF1B dimerisation" evidence="6">
    <location>
        <begin position="72"/>
        <end position="150"/>
    </location>
</feature>
<accession>A0A2M7ALB5</accession>